<evidence type="ECO:0000256" key="1">
    <source>
        <dbReference type="SAM" id="Phobius"/>
    </source>
</evidence>
<reference evidence="2" key="1">
    <citation type="submission" date="2012-02" db="EMBL/GenBank/DDBJ databases">
        <title>The complete genome of Frateuria aurantia DSM 6220.</title>
        <authorList>
            <consortium name="US DOE Joint Genome Institute (JGI-PGF)"/>
            <person name="Lucas S."/>
            <person name="Copeland A."/>
            <person name="Lapidus A."/>
            <person name="Glavina del Rio T."/>
            <person name="Dalin E."/>
            <person name="Tice H."/>
            <person name="Bruce D."/>
            <person name="Goodwin L."/>
            <person name="Pitluck S."/>
            <person name="Peters L."/>
            <person name="Ovchinnikova G."/>
            <person name="Teshima H."/>
            <person name="Kyrpides N."/>
            <person name="Mavromatis K."/>
            <person name="Ivanova N."/>
            <person name="Brettin T."/>
            <person name="Detter J.C."/>
            <person name="Han C."/>
            <person name="Larimer F."/>
            <person name="Land M."/>
            <person name="Hauser L."/>
            <person name="Markowitz V."/>
            <person name="Cheng J.-F."/>
            <person name="Hugenholtz P."/>
            <person name="Woyke T."/>
            <person name="Wu D."/>
            <person name="Brambilla E."/>
            <person name="Klenk H.-P."/>
            <person name="Eisen J.A."/>
        </authorList>
    </citation>
    <scope>NUCLEOTIDE SEQUENCE</scope>
    <source>
        <strain evidence="2">DSM 6220</strain>
    </source>
</reference>
<gene>
    <name evidence="2" type="ordered locus">Fraau_0068</name>
</gene>
<dbReference type="AlphaFoldDB" id="H8KZQ7"/>
<dbReference type="RefSeq" id="WP_014401574.1">
    <property type="nucleotide sequence ID" value="NC_017033.1"/>
</dbReference>
<dbReference type="HOGENOM" id="CLU_2057931_0_0_6"/>
<protein>
    <submittedName>
        <fullName evidence="2">Uncharacterized protein</fullName>
    </submittedName>
</protein>
<proteinExistence type="predicted"/>
<dbReference type="KEGG" id="fau:Fraau_0068"/>
<keyword evidence="1" id="KW-1133">Transmembrane helix</keyword>
<dbReference type="Proteomes" id="UP000005234">
    <property type="component" value="Chromosome"/>
</dbReference>
<accession>H8KZQ7</accession>
<dbReference type="EMBL" id="CP003350">
    <property type="protein sequence ID" value="AFC84568.1"/>
    <property type="molecule type" value="Genomic_DNA"/>
</dbReference>
<name>H8KZQ7_FRAAD</name>
<keyword evidence="3" id="KW-1185">Reference proteome</keyword>
<feature type="transmembrane region" description="Helical" evidence="1">
    <location>
        <begin position="21"/>
        <end position="42"/>
    </location>
</feature>
<feature type="transmembrane region" description="Helical" evidence="1">
    <location>
        <begin position="48"/>
        <end position="68"/>
    </location>
</feature>
<organism evidence="2 3">
    <name type="scientific">Frateuria aurantia (strain ATCC 33424 / DSM 6220 / KCTC 2777 / LMG 1558 / NBRC 3245 / NCIMB 13370)</name>
    <name type="common">Acetobacter aurantius</name>
    <dbReference type="NCBI Taxonomy" id="767434"/>
    <lineage>
        <taxon>Bacteria</taxon>
        <taxon>Pseudomonadati</taxon>
        <taxon>Pseudomonadota</taxon>
        <taxon>Gammaproteobacteria</taxon>
        <taxon>Lysobacterales</taxon>
        <taxon>Rhodanobacteraceae</taxon>
        <taxon>Frateuria</taxon>
    </lineage>
</organism>
<keyword evidence="1" id="KW-0472">Membrane</keyword>
<evidence type="ECO:0000313" key="3">
    <source>
        <dbReference type="Proteomes" id="UP000005234"/>
    </source>
</evidence>
<keyword evidence="1" id="KW-0812">Transmembrane</keyword>
<sequence>MKQPSSNRWPDNRVIVDRRSGLTTILMMLVSVQGVIVAATLANHHWSWVLVECLLFLLPDAWLIHRAYGLGIGLRRQDLEASTAWPASLRDAARRQLDELQAQTDRDWLTRAELRALRR</sequence>
<evidence type="ECO:0000313" key="2">
    <source>
        <dbReference type="EMBL" id="AFC84568.1"/>
    </source>
</evidence>